<gene>
    <name evidence="2" type="ORF">HPO_18742</name>
</gene>
<organism evidence="2 3">
    <name type="scientific">Hyphomonas polymorpha PS728</name>
    <dbReference type="NCBI Taxonomy" id="1280954"/>
    <lineage>
        <taxon>Bacteria</taxon>
        <taxon>Pseudomonadati</taxon>
        <taxon>Pseudomonadota</taxon>
        <taxon>Alphaproteobacteria</taxon>
        <taxon>Hyphomonadales</taxon>
        <taxon>Hyphomonadaceae</taxon>
        <taxon>Hyphomonas</taxon>
    </lineage>
</organism>
<dbReference type="EMBL" id="ARYM01000039">
    <property type="protein sequence ID" value="KCZ96663.1"/>
    <property type="molecule type" value="Genomic_DNA"/>
</dbReference>
<dbReference type="STRING" id="1280954.HPO_18742"/>
<comment type="caution">
    <text evidence="2">The sequence shown here is derived from an EMBL/GenBank/DDBJ whole genome shotgun (WGS) entry which is preliminary data.</text>
</comment>
<name>A0A062VF92_9PROT</name>
<evidence type="ECO:0000313" key="2">
    <source>
        <dbReference type="EMBL" id="KCZ96663.1"/>
    </source>
</evidence>
<dbReference type="AlphaFoldDB" id="A0A062VF92"/>
<evidence type="ECO:0000256" key="1">
    <source>
        <dbReference type="SAM" id="MobiDB-lite"/>
    </source>
</evidence>
<protein>
    <submittedName>
        <fullName evidence="2">Uncharacterized protein</fullName>
    </submittedName>
</protein>
<feature type="region of interest" description="Disordered" evidence="1">
    <location>
        <begin position="1"/>
        <end position="22"/>
    </location>
</feature>
<proteinExistence type="predicted"/>
<accession>A0A062VF92</accession>
<dbReference type="Proteomes" id="UP000027100">
    <property type="component" value="Unassembled WGS sequence"/>
</dbReference>
<keyword evidence="3" id="KW-1185">Reference proteome</keyword>
<sequence>MTDAPAEKMNPAHDHKSLHVRRRAKNGVSQAFTAVLGKHFVSIYTEQPASGTGHLIDGEIHLLGMIDKGIDDDAGAEIAGNLAGSI</sequence>
<reference evidence="2 3" key="1">
    <citation type="journal article" date="2014" name="Antonie Van Leeuwenhoek">
        <title>Hyphomonas beringensis sp. nov. and Hyphomonas chukchiensis sp. nov., isolated from surface seawater of the Bering Sea and Chukchi Sea.</title>
        <authorList>
            <person name="Li C."/>
            <person name="Lai Q."/>
            <person name="Li G."/>
            <person name="Dong C."/>
            <person name="Wang J."/>
            <person name="Liao Y."/>
            <person name="Shao Z."/>
        </authorList>
    </citation>
    <scope>NUCLEOTIDE SEQUENCE [LARGE SCALE GENOMIC DNA]</scope>
    <source>
        <strain evidence="2 3">PS728</strain>
    </source>
</reference>
<evidence type="ECO:0000313" key="3">
    <source>
        <dbReference type="Proteomes" id="UP000027100"/>
    </source>
</evidence>